<dbReference type="PROSITE" id="PS51449">
    <property type="entry name" value="MTTASE_N"/>
    <property type="match status" value="1"/>
</dbReference>
<evidence type="ECO:0000256" key="1">
    <source>
        <dbReference type="ARBA" id="ARBA00001966"/>
    </source>
</evidence>
<evidence type="ECO:0000259" key="9">
    <source>
        <dbReference type="PROSITE" id="PS51918"/>
    </source>
</evidence>
<feature type="domain" description="MTTase N-terminal" evidence="8">
    <location>
        <begin position="2"/>
        <end position="110"/>
    </location>
</feature>
<dbReference type="Pfam" id="PF04055">
    <property type="entry name" value="Radical_SAM"/>
    <property type="match status" value="1"/>
</dbReference>
<keyword evidence="6" id="KW-0408">Iron</keyword>
<accession>A0ABS2WQP1</accession>
<dbReference type="Gene3D" id="3.80.30.20">
    <property type="entry name" value="tm_1862 like domain"/>
    <property type="match status" value="1"/>
</dbReference>
<dbReference type="SFLD" id="SFLDG01082">
    <property type="entry name" value="B12-binding_domain_containing"/>
    <property type="match status" value="1"/>
</dbReference>
<keyword evidence="2" id="KW-0004">4Fe-4S</keyword>
<evidence type="ECO:0000256" key="5">
    <source>
        <dbReference type="ARBA" id="ARBA00022723"/>
    </source>
</evidence>
<dbReference type="NCBIfam" id="TIGR01579">
    <property type="entry name" value="MiaB-like-C"/>
    <property type="match status" value="1"/>
</dbReference>
<dbReference type="NCBIfam" id="TIGR00089">
    <property type="entry name" value="MiaB/RimO family radical SAM methylthiotransferase"/>
    <property type="match status" value="1"/>
</dbReference>
<dbReference type="InterPro" id="IPR007197">
    <property type="entry name" value="rSAM"/>
</dbReference>
<evidence type="ECO:0000256" key="3">
    <source>
        <dbReference type="ARBA" id="ARBA00022679"/>
    </source>
</evidence>
<keyword evidence="4" id="KW-0949">S-adenosyl-L-methionine</keyword>
<feature type="domain" description="Radical SAM core" evidence="9">
    <location>
        <begin position="128"/>
        <end position="353"/>
    </location>
</feature>
<dbReference type="InterPro" id="IPR013848">
    <property type="entry name" value="Methylthiotransferase_N"/>
</dbReference>
<dbReference type="PANTHER" id="PTHR11918">
    <property type="entry name" value="RADICAL SAM PROTEINS"/>
    <property type="match status" value="1"/>
</dbReference>
<evidence type="ECO:0000313" key="10">
    <source>
        <dbReference type="EMBL" id="MBN2963713.1"/>
    </source>
</evidence>
<evidence type="ECO:0000313" key="11">
    <source>
        <dbReference type="Proteomes" id="UP000703590"/>
    </source>
</evidence>
<dbReference type="PROSITE" id="PS01278">
    <property type="entry name" value="MTTASE_RADICAL"/>
    <property type="match status" value="1"/>
</dbReference>
<dbReference type="Pfam" id="PF00919">
    <property type="entry name" value="UPF0004"/>
    <property type="match status" value="1"/>
</dbReference>
<keyword evidence="11" id="KW-1185">Reference proteome</keyword>
<reference evidence="10 11" key="1">
    <citation type="submission" date="2021-02" db="EMBL/GenBank/DDBJ databases">
        <title>Sulfurospirillum tamanensis sp. nov.</title>
        <authorList>
            <person name="Frolova A."/>
            <person name="Merkel A."/>
            <person name="Slobodkin A."/>
        </authorList>
    </citation>
    <scope>NUCLEOTIDE SEQUENCE [LARGE SCALE GENOMIC DNA]</scope>
    <source>
        <strain evidence="10 11">T05b</strain>
    </source>
</reference>
<dbReference type="InterPro" id="IPR020612">
    <property type="entry name" value="Methylthiotransferase_CS"/>
</dbReference>
<dbReference type="InterPro" id="IPR006638">
    <property type="entry name" value="Elp3/MiaA/NifB-like_rSAM"/>
</dbReference>
<dbReference type="CDD" id="cd01335">
    <property type="entry name" value="Radical_SAM"/>
    <property type="match status" value="1"/>
</dbReference>
<keyword evidence="3" id="KW-0808">Transferase</keyword>
<dbReference type="PANTHER" id="PTHR11918:SF45">
    <property type="entry name" value="THREONYLCARBAMOYLADENOSINE TRNA METHYLTHIOTRANSFERASE"/>
    <property type="match status" value="1"/>
</dbReference>
<dbReference type="PROSITE" id="PS51918">
    <property type="entry name" value="RADICAL_SAM"/>
    <property type="match status" value="1"/>
</dbReference>
<comment type="caution">
    <text evidence="10">The sequence shown here is derived from an EMBL/GenBank/DDBJ whole genome shotgun (WGS) entry which is preliminary data.</text>
</comment>
<evidence type="ECO:0000256" key="2">
    <source>
        <dbReference type="ARBA" id="ARBA00022485"/>
    </source>
</evidence>
<dbReference type="InterPro" id="IPR006467">
    <property type="entry name" value="MiaB-like_bact"/>
</dbReference>
<dbReference type="InterPro" id="IPR038135">
    <property type="entry name" value="Methylthiotransferase_N_sf"/>
</dbReference>
<name>A0ABS2WQP1_9BACT</name>
<dbReference type="RefSeq" id="WP_205458155.1">
    <property type="nucleotide sequence ID" value="NZ_JAFHKK010000004.1"/>
</dbReference>
<dbReference type="Gene3D" id="3.40.50.12160">
    <property type="entry name" value="Methylthiotransferase, N-terminal domain"/>
    <property type="match status" value="1"/>
</dbReference>
<dbReference type="SFLD" id="SFLDS00029">
    <property type="entry name" value="Radical_SAM"/>
    <property type="match status" value="1"/>
</dbReference>
<dbReference type="SUPFAM" id="SSF102114">
    <property type="entry name" value="Radical SAM enzymes"/>
    <property type="match status" value="1"/>
</dbReference>
<sequence>MKKVFFKTFGCRTNIYDTEVMASSLGAFERVMSEAEADIVVVNSCTVTNGADVGARGYVNQQNRLGKKVVLAGCGALSKGQELFDKGLVFGVLGHSERENIQSLLSRPAPFFEAGDLTSIDQKIVSEYEGKTKAFVKIQEGCDFRCSYCIIPLVRGNARSQEEEVILSQVKTLAKNGYGEVVLTGTNIGSYGKDKGSSLGRLVGKIGAVSGIRRVRLGSIEPVQIDASFREILSEPWLERHLHVALQHTSPQMLRLMRRRNTIEKDTELFWELREYGFALGTDFITGHPGETPQVWEDAYRRLEALPLTHLHCFTYSKRDGTPSSTMKPQIAGDIAKERLKQVTALIEAKNFAFRKAHEGVTLEVLVEEKEGNVCTGYDQFYNRVKIYTSKDLTKEWVSLTRHEAKETHNEAIF</sequence>
<organism evidence="10 11">
    <name type="scientific">Sulfurospirillum tamanense</name>
    <dbReference type="NCBI Taxonomy" id="2813362"/>
    <lineage>
        <taxon>Bacteria</taxon>
        <taxon>Pseudomonadati</taxon>
        <taxon>Campylobacterota</taxon>
        <taxon>Epsilonproteobacteria</taxon>
        <taxon>Campylobacterales</taxon>
        <taxon>Sulfurospirillaceae</taxon>
        <taxon>Sulfurospirillum</taxon>
    </lineage>
</organism>
<reference evidence="11" key="2">
    <citation type="submission" date="2021-02" db="EMBL/GenBank/DDBJ databases">
        <title>Sulfurospirillum tamanensis sp. nov.</title>
        <authorList>
            <person name="Merkel A.Y."/>
        </authorList>
    </citation>
    <scope>NUCLEOTIDE SEQUENCE [LARGE SCALE GENOMIC DNA]</scope>
    <source>
        <strain evidence="11">T05b</strain>
    </source>
</reference>
<protein>
    <submittedName>
        <fullName evidence="10">tRNA (N(6)-L-threonylcarbamoyladenosine(37)-C(2))-methylthiotransferase MtaB</fullName>
    </submittedName>
</protein>
<dbReference type="Proteomes" id="UP000703590">
    <property type="component" value="Unassembled WGS sequence"/>
</dbReference>
<keyword evidence="5" id="KW-0479">Metal-binding</keyword>
<evidence type="ECO:0000256" key="6">
    <source>
        <dbReference type="ARBA" id="ARBA00023004"/>
    </source>
</evidence>
<dbReference type="InterPro" id="IPR023404">
    <property type="entry name" value="rSAM_horseshoe"/>
</dbReference>
<comment type="cofactor">
    <cofactor evidence="1">
        <name>[4Fe-4S] cluster</name>
        <dbReference type="ChEBI" id="CHEBI:49883"/>
    </cofactor>
</comment>
<evidence type="ECO:0000259" key="8">
    <source>
        <dbReference type="PROSITE" id="PS51449"/>
    </source>
</evidence>
<dbReference type="EMBL" id="JAFHKK010000004">
    <property type="protein sequence ID" value="MBN2963713.1"/>
    <property type="molecule type" value="Genomic_DNA"/>
</dbReference>
<reference evidence="10 11" key="3">
    <citation type="submission" date="2021-02" db="EMBL/GenBank/DDBJ databases">
        <authorList>
            <person name="Merkel A.Y."/>
        </authorList>
    </citation>
    <scope>NUCLEOTIDE SEQUENCE [LARGE SCALE GENOMIC DNA]</scope>
    <source>
        <strain evidence="10 11">T05b</strain>
    </source>
</reference>
<gene>
    <name evidence="10" type="primary">mtaB</name>
    <name evidence="10" type="ORF">JWV37_02880</name>
</gene>
<dbReference type="InterPro" id="IPR005839">
    <property type="entry name" value="Methylthiotransferase"/>
</dbReference>
<proteinExistence type="predicted"/>
<dbReference type="SMART" id="SM00729">
    <property type="entry name" value="Elp3"/>
    <property type="match status" value="1"/>
</dbReference>
<dbReference type="InterPro" id="IPR058240">
    <property type="entry name" value="rSAM_sf"/>
</dbReference>
<keyword evidence="7" id="KW-0411">Iron-sulfur</keyword>
<evidence type="ECO:0000256" key="7">
    <source>
        <dbReference type="ARBA" id="ARBA00023014"/>
    </source>
</evidence>
<evidence type="ECO:0000256" key="4">
    <source>
        <dbReference type="ARBA" id="ARBA00022691"/>
    </source>
</evidence>